<comment type="caution">
    <text evidence="5">The sequence shown here is derived from an EMBL/GenBank/DDBJ whole genome shotgun (WGS) entry which is preliminary data.</text>
</comment>
<dbReference type="InterPro" id="IPR036059">
    <property type="entry name" value="TldD/PmbA_sf"/>
</dbReference>
<protein>
    <submittedName>
        <fullName evidence="5">Peptidase</fullName>
    </submittedName>
</protein>
<evidence type="ECO:0000313" key="5">
    <source>
        <dbReference type="EMBL" id="GKX29875.1"/>
    </source>
</evidence>
<feature type="domain" description="Metalloprotease TldD/E C-terminal" evidence="3">
    <location>
        <begin position="226"/>
        <end position="450"/>
    </location>
</feature>
<dbReference type="InterPro" id="IPR047657">
    <property type="entry name" value="PmbA"/>
</dbReference>
<evidence type="ECO:0000259" key="4">
    <source>
        <dbReference type="Pfam" id="PF19290"/>
    </source>
</evidence>
<comment type="similarity">
    <text evidence="1">Belongs to the peptidase U62 family.</text>
</comment>
<dbReference type="GO" id="GO:0008237">
    <property type="term" value="F:metallopeptidase activity"/>
    <property type="evidence" value="ECO:0007669"/>
    <property type="project" value="InterPro"/>
</dbReference>
<dbReference type="GO" id="GO:0006508">
    <property type="term" value="P:proteolysis"/>
    <property type="evidence" value="ECO:0007669"/>
    <property type="project" value="InterPro"/>
</dbReference>
<dbReference type="InterPro" id="IPR045569">
    <property type="entry name" value="Metalloprtase-TldD/E_C"/>
</dbReference>
<dbReference type="Pfam" id="PF19290">
    <property type="entry name" value="PmbA_TldD_2nd"/>
    <property type="match status" value="1"/>
</dbReference>
<keyword evidence="6" id="KW-1185">Reference proteome</keyword>
<proteinExistence type="inferred from homology"/>
<evidence type="ECO:0000259" key="3">
    <source>
        <dbReference type="Pfam" id="PF19289"/>
    </source>
</evidence>
<dbReference type="EMBL" id="BRLB01000006">
    <property type="protein sequence ID" value="GKX29875.1"/>
    <property type="molecule type" value="Genomic_DNA"/>
</dbReference>
<evidence type="ECO:0000313" key="6">
    <source>
        <dbReference type="Proteomes" id="UP001144256"/>
    </source>
</evidence>
<feature type="domain" description="Metalloprotease TldD/E central" evidence="4">
    <location>
        <begin position="115"/>
        <end position="219"/>
    </location>
</feature>
<dbReference type="PANTHER" id="PTHR43421:SF1">
    <property type="entry name" value="METALLOPROTEASE PMBA"/>
    <property type="match status" value="1"/>
</dbReference>
<organism evidence="5 6">
    <name type="scientific">Vallitalea longa</name>
    <dbReference type="NCBI Taxonomy" id="2936439"/>
    <lineage>
        <taxon>Bacteria</taxon>
        <taxon>Bacillati</taxon>
        <taxon>Bacillota</taxon>
        <taxon>Clostridia</taxon>
        <taxon>Lachnospirales</taxon>
        <taxon>Vallitaleaceae</taxon>
        <taxon>Vallitalea</taxon>
    </lineage>
</organism>
<evidence type="ECO:0000256" key="1">
    <source>
        <dbReference type="ARBA" id="ARBA00005836"/>
    </source>
</evidence>
<dbReference type="Pfam" id="PF19289">
    <property type="entry name" value="PmbA_TldD_3rd"/>
    <property type="match status" value="1"/>
</dbReference>
<dbReference type="AlphaFoldDB" id="A0A9W5Y9P1"/>
<dbReference type="GO" id="GO:0005829">
    <property type="term" value="C:cytosol"/>
    <property type="evidence" value="ECO:0007669"/>
    <property type="project" value="TreeGrafter"/>
</dbReference>
<sequence>MDKKKFIKLLFEKGRKAGFAEMEIYISSQKKQNINVYNDDVDSFENSVSEGLSFRGLYNNKKMGFSYTEKIDESTIDMLIREAMENAKVLDNDDIDIIYEGSKEYKDIVTYNKQSENVPVEEKIKYLKQIENMGQELDSRVKSITYNMINDATKSIMIANTKGLNLKYKSNLYKYELDVDIEDHEDVKSAYRYQVTNDFTKLKGQKLINDVISEAVSMLGATSIQSGIYPVIFRSDVSASILDAFASIFSADKVQKNMSLLKGKLGEQVADTKVTIVDDPFMKDGAFTRPFDAEGVATKYKKIIKKGILTTYFHNLKTANKDNVQPTGNAYKTSFNTAVDIAPTNMYIEIGKKSYDELIQSTKKGLLIIDVQGLHSGLNPISGDFSVSAYGYEIIDGKITRPVNQITIAGNYIELLMNIEDIGNDLEFILPHNGYVGSPSIKVKSLSVAGQ</sequence>
<reference evidence="5" key="1">
    <citation type="submission" date="2022-06" db="EMBL/GenBank/DDBJ databases">
        <title>Vallitalea longa sp. nov., an anaerobic bacterium isolated from marine sediment.</title>
        <authorList>
            <person name="Hirano S."/>
            <person name="Terahara T."/>
            <person name="Mori K."/>
            <person name="Hamada M."/>
            <person name="Matsumoto R."/>
            <person name="Kobayashi T."/>
        </authorList>
    </citation>
    <scope>NUCLEOTIDE SEQUENCE</scope>
    <source>
        <strain evidence="5">SH18-1</strain>
    </source>
</reference>
<dbReference type="Gene3D" id="3.30.2290.10">
    <property type="entry name" value="PmbA/TldD superfamily"/>
    <property type="match status" value="1"/>
</dbReference>
<dbReference type="RefSeq" id="WP_281815598.1">
    <property type="nucleotide sequence ID" value="NZ_BRLB01000006.1"/>
</dbReference>
<dbReference type="InterPro" id="IPR045570">
    <property type="entry name" value="Metalloprtase-TldD/E_cen_dom"/>
</dbReference>
<accession>A0A9W5Y9P1</accession>
<dbReference type="PANTHER" id="PTHR43421">
    <property type="entry name" value="METALLOPROTEASE PMBA"/>
    <property type="match status" value="1"/>
</dbReference>
<dbReference type="Pfam" id="PF01523">
    <property type="entry name" value="PmbA_TldD_1st"/>
    <property type="match status" value="1"/>
</dbReference>
<dbReference type="InterPro" id="IPR002510">
    <property type="entry name" value="Metalloprtase-TldD/E_N"/>
</dbReference>
<dbReference type="InterPro" id="IPR035068">
    <property type="entry name" value="TldD/PmbA_N"/>
</dbReference>
<evidence type="ECO:0000259" key="2">
    <source>
        <dbReference type="Pfam" id="PF01523"/>
    </source>
</evidence>
<dbReference type="Proteomes" id="UP001144256">
    <property type="component" value="Unassembled WGS sequence"/>
</dbReference>
<gene>
    <name evidence="5" type="ORF">SH1V18_23550</name>
</gene>
<name>A0A9W5Y9P1_9FIRM</name>
<feature type="domain" description="Metalloprotease TldD/E N-terminal" evidence="2">
    <location>
        <begin position="23"/>
        <end position="87"/>
    </location>
</feature>
<dbReference type="SUPFAM" id="SSF111283">
    <property type="entry name" value="Putative modulator of DNA gyrase, PmbA/TldD"/>
    <property type="match status" value="1"/>
</dbReference>